<protein>
    <submittedName>
        <fullName evidence="2">EMI domain-containing protein 1</fullName>
    </submittedName>
</protein>
<keyword evidence="3" id="KW-1185">Reference proteome</keyword>
<evidence type="ECO:0000313" key="3">
    <source>
        <dbReference type="Proteomes" id="UP000299084"/>
    </source>
</evidence>
<dbReference type="Pfam" id="PF01391">
    <property type="entry name" value="Collagen"/>
    <property type="match status" value="1"/>
</dbReference>
<dbReference type="InterPro" id="IPR008160">
    <property type="entry name" value="Collagen"/>
</dbReference>
<gene>
    <name evidence="2" type="ORF">Cadr_000014060</name>
</gene>
<dbReference type="EMBL" id="JWIN03000013">
    <property type="protein sequence ID" value="KAB1268333.1"/>
    <property type="molecule type" value="Genomic_DNA"/>
</dbReference>
<feature type="compositionally biased region" description="Basic and acidic residues" evidence="1">
    <location>
        <begin position="42"/>
        <end position="52"/>
    </location>
</feature>
<feature type="compositionally biased region" description="Gly residues" evidence="1">
    <location>
        <begin position="80"/>
        <end position="89"/>
    </location>
</feature>
<name>A0A5N4DAZ5_CAMDR</name>
<dbReference type="Proteomes" id="UP000299084">
    <property type="component" value="Unassembled WGS sequence"/>
</dbReference>
<dbReference type="AlphaFoldDB" id="A0A5N4DAZ5"/>
<reference evidence="2 3" key="1">
    <citation type="journal article" date="2019" name="Mol. Ecol. Resour.">
        <title>Improving Illumina assemblies with Hi-C and long reads: an example with the North African dromedary.</title>
        <authorList>
            <person name="Elbers J.P."/>
            <person name="Rogers M.F."/>
            <person name="Perelman P.L."/>
            <person name="Proskuryakova A.A."/>
            <person name="Serdyukova N.A."/>
            <person name="Johnson W.E."/>
            <person name="Horin P."/>
            <person name="Corander J."/>
            <person name="Murphy D."/>
            <person name="Burger P.A."/>
        </authorList>
    </citation>
    <scope>NUCLEOTIDE SEQUENCE [LARGE SCALE GENOMIC DNA]</scope>
    <source>
        <strain evidence="2">Drom800</strain>
        <tissue evidence="2">Blood</tissue>
    </source>
</reference>
<evidence type="ECO:0000313" key="2">
    <source>
        <dbReference type="EMBL" id="KAB1268333.1"/>
    </source>
</evidence>
<organism evidence="2 3">
    <name type="scientific">Camelus dromedarius</name>
    <name type="common">Dromedary</name>
    <name type="synonym">Arabian camel</name>
    <dbReference type="NCBI Taxonomy" id="9838"/>
    <lineage>
        <taxon>Eukaryota</taxon>
        <taxon>Metazoa</taxon>
        <taxon>Chordata</taxon>
        <taxon>Craniata</taxon>
        <taxon>Vertebrata</taxon>
        <taxon>Euteleostomi</taxon>
        <taxon>Mammalia</taxon>
        <taxon>Eutheria</taxon>
        <taxon>Laurasiatheria</taxon>
        <taxon>Artiodactyla</taxon>
        <taxon>Tylopoda</taxon>
        <taxon>Camelidae</taxon>
        <taxon>Camelus</taxon>
    </lineage>
</organism>
<sequence>MGPPGPSGPKGIFGHPGEKGERGLCGELAPQGSMGQWGEPGPKGDRGEKSHWGEGPCWHRHPQPPAGQEGRTCGQLVTESGGGSSGLAGPGFPAQPGLGQLPPVCYCLCGGQVLVLAPCICLSPMGLSGDWGPRGRRLAQGLGLSFLLQRCDAGLRGGDGGCGASVFLSTAWPSKLQATEGAGVMREGNGSSLFFPAKPGGAPLPRLSLFSGAHSPEVNPSCGQVGGVYGEGGGPLLAETLVTDTRSRLVIRAAGEPLWDSENGENIPGGRLEAKGVWETLGVSHRFLVKFDLEQQQPKQQLQSKSERRAWSPGQRVLAAQLPGAAERAQHADREGAGSPIVLKVHDFLETAARVCISDDGEMSQAPGPLVLLKPVSATWGDGVIRLPWPEKQVEPERGFLERAAGGALRQEMVAVVEASTSVQLPLIPCKARCRAFISQGSGPHGDEGAPRLLCDGFHPSRCSWRAGSARGPHLTWLQGRGGLHLDRGVEQRPHVARTA</sequence>
<evidence type="ECO:0000256" key="1">
    <source>
        <dbReference type="SAM" id="MobiDB-lite"/>
    </source>
</evidence>
<feature type="region of interest" description="Disordered" evidence="1">
    <location>
        <begin position="1"/>
        <end position="89"/>
    </location>
</feature>
<accession>A0A5N4DAZ5</accession>
<proteinExistence type="predicted"/>
<comment type="caution">
    <text evidence="2">The sequence shown here is derived from an EMBL/GenBank/DDBJ whole genome shotgun (WGS) entry which is preliminary data.</text>
</comment>